<keyword evidence="3" id="KW-1185">Reference proteome</keyword>
<feature type="region of interest" description="Disordered" evidence="1">
    <location>
        <begin position="125"/>
        <end position="173"/>
    </location>
</feature>
<evidence type="ECO:0000313" key="2">
    <source>
        <dbReference type="EMBL" id="KAH0741104.1"/>
    </source>
</evidence>
<protein>
    <recommendedName>
        <fullName evidence="4">GAG-pre-integrase domain-containing protein</fullName>
    </recommendedName>
</protein>
<comment type="caution">
    <text evidence="2">The sequence shown here is derived from an EMBL/GenBank/DDBJ whole genome shotgun (WGS) entry which is preliminary data.</text>
</comment>
<evidence type="ECO:0008006" key="4">
    <source>
        <dbReference type="Google" id="ProtNLM"/>
    </source>
</evidence>
<feature type="region of interest" description="Disordered" evidence="1">
    <location>
        <begin position="347"/>
        <end position="375"/>
    </location>
</feature>
<name>A0ABQ7U3H1_SOLTU</name>
<feature type="compositionally biased region" description="Low complexity" evidence="1">
    <location>
        <begin position="126"/>
        <end position="136"/>
    </location>
</feature>
<reference evidence="2 3" key="1">
    <citation type="journal article" date="2021" name="bioRxiv">
        <title>Chromosome-scale and haplotype-resolved genome assembly of a tetraploid potato cultivar.</title>
        <authorList>
            <person name="Sun H."/>
            <person name="Jiao W.-B."/>
            <person name="Krause K."/>
            <person name="Campoy J.A."/>
            <person name="Goel M."/>
            <person name="Folz-Donahue K."/>
            <person name="Kukat C."/>
            <person name="Huettel B."/>
            <person name="Schneeberger K."/>
        </authorList>
    </citation>
    <scope>NUCLEOTIDE SEQUENCE [LARGE SCALE GENOMIC DNA]</scope>
    <source>
        <strain evidence="2">SolTubOtavaFocal</strain>
        <tissue evidence="2">Leaves</tissue>
    </source>
</reference>
<evidence type="ECO:0000313" key="3">
    <source>
        <dbReference type="Proteomes" id="UP000826656"/>
    </source>
</evidence>
<gene>
    <name evidence="2" type="ORF">KY290_034147</name>
</gene>
<accession>A0ABQ7U3H1</accession>
<evidence type="ECO:0000256" key="1">
    <source>
        <dbReference type="SAM" id="MobiDB-lite"/>
    </source>
</evidence>
<proteinExistence type="predicted"/>
<feature type="compositionally biased region" description="Polar residues" evidence="1">
    <location>
        <begin position="147"/>
        <end position="173"/>
    </location>
</feature>
<dbReference type="Proteomes" id="UP000826656">
    <property type="component" value="Unassembled WGS sequence"/>
</dbReference>
<sequence length="375" mass="41001">MTQLIQVMRLTYLITESPKVTCSTGQTIEKTVAGENSAKDNNIAVQLPRRCRNAWKKLIFKQQKIRSSSSSNNCKEFKGICDGLAAIHKPVDEDSKLINFARGLGPKYKTFRTVMLGKGRVNYSQRRGNNNFNSRGRGFKPAGQGIGSYNNRNGPGLQNNPSSGSHEGNNSDAYQICGASSHMTHNLGILTDLKHYNGSDQIIVGNGSKLDITHVGNKSEIGLKLKEDKRRRTLLAKGSKRNGLYALEDNNLYVLTAAHDWNTSNNMWHTRLGHPREVQAASPHINSDNAATTYILLNDESTIDLSGAGSNAEEQVEGDDPYSSIETPVADFESVSSSEEQVALIGPANDHHPTTTLVDVPVDHQPDNATLQSTT</sequence>
<dbReference type="EMBL" id="JAIVGD010000026">
    <property type="protein sequence ID" value="KAH0741104.1"/>
    <property type="molecule type" value="Genomic_DNA"/>
</dbReference>
<organism evidence="2 3">
    <name type="scientific">Solanum tuberosum</name>
    <name type="common">Potato</name>
    <dbReference type="NCBI Taxonomy" id="4113"/>
    <lineage>
        <taxon>Eukaryota</taxon>
        <taxon>Viridiplantae</taxon>
        <taxon>Streptophyta</taxon>
        <taxon>Embryophyta</taxon>
        <taxon>Tracheophyta</taxon>
        <taxon>Spermatophyta</taxon>
        <taxon>Magnoliopsida</taxon>
        <taxon>eudicotyledons</taxon>
        <taxon>Gunneridae</taxon>
        <taxon>Pentapetalae</taxon>
        <taxon>asterids</taxon>
        <taxon>lamiids</taxon>
        <taxon>Solanales</taxon>
        <taxon>Solanaceae</taxon>
        <taxon>Solanoideae</taxon>
        <taxon>Solaneae</taxon>
        <taxon>Solanum</taxon>
    </lineage>
</organism>